<dbReference type="PANTHER" id="PTHR34236">
    <property type="entry name" value="DIMETHYL SULFOXIDE REDUCTASE TRANSCRIPTIONAL ACTIVATOR"/>
    <property type="match status" value="1"/>
</dbReference>
<evidence type="ECO:0000259" key="5">
    <source>
        <dbReference type="Pfam" id="PF15915"/>
    </source>
</evidence>
<feature type="compositionally biased region" description="Basic and acidic residues" evidence="3">
    <location>
        <begin position="225"/>
        <end position="235"/>
    </location>
</feature>
<organism evidence="6 7">
    <name type="scientific">Halobium salinum</name>
    <dbReference type="NCBI Taxonomy" id="1364940"/>
    <lineage>
        <taxon>Archaea</taxon>
        <taxon>Methanobacteriati</taxon>
        <taxon>Methanobacteriota</taxon>
        <taxon>Stenosarchaea group</taxon>
        <taxon>Halobacteria</taxon>
        <taxon>Halobacteriales</taxon>
        <taxon>Haloferacaceae</taxon>
        <taxon>Halobium</taxon>
    </lineage>
</organism>
<dbReference type="Pfam" id="PF04967">
    <property type="entry name" value="HTH_10"/>
    <property type="match status" value="1"/>
</dbReference>
<feature type="region of interest" description="Disordered" evidence="3">
    <location>
        <begin position="212"/>
        <end position="242"/>
    </location>
</feature>
<dbReference type="AlphaFoldDB" id="A0ABD5P7T1"/>
<dbReference type="InterPro" id="IPR031803">
    <property type="entry name" value="BAT_GAF/HTH-assoc"/>
</dbReference>
<dbReference type="EMBL" id="JBHSDS010000003">
    <property type="protein sequence ID" value="MFC4356947.1"/>
    <property type="molecule type" value="Genomic_DNA"/>
</dbReference>
<proteinExistence type="predicted"/>
<evidence type="ECO:0000313" key="6">
    <source>
        <dbReference type="EMBL" id="MFC4356947.1"/>
    </source>
</evidence>
<feature type="domain" description="HTH bat-type" evidence="4">
    <location>
        <begin position="156"/>
        <end position="207"/>
    </location>
</feature>
<evidence type="ECO:0000313" key="7">
    <source>
        <dbReference type="Proteomes" id="UP001595921"/>
    </source>
</evidence>
<evidence type="ECO:0000256" key="3">
    <source>
        <dbReference type="SAM" id="MobiDB-lite"/>
    </source>
</evidence>
<protein>
    <submittedName>
        <fullName evidence="6">Bacterio-opsin activator domain-containing protein</fullName>
    </submittedName>
</protein>
<dbReference type="InterPro" id="IPR007050">
    <property type="entry name" value="HTH_bacterioopsin"/>
</dbReference>
<sequence>MSVIAEFTVPADAFLLSDALSAAPEATVEIQRVVANAPDELMPVFWVAGDVAGFDEAVREDDSVTDVTRLDDLDRGTSYRATWTRNAESIAYAYLETGAAILEANARDDTWRLRMRFDDDESLGRFDDYCREHGLPFELERLYRPEEPMAGGRFGLTPKQRRSLVGALERGYYAVPRELTMSDLAAELGVTQQALSQRLRRAHGTLVENTLVISSPAEAEGGDDGSGREPERARSEPPSVED</sequence>
<dbReference type="PANTHER" id="PTHR34236:SF1">
    <property type="entry name" value="DIMETHYL SULFOXIDE REDUCTASE TRANSCRIPTIONAL ACTIVATOR"/>
    <property type="match status" value="1"/>
</dbReference>
<keyword evidence="7" id="KW-1185">Reference proteome</keyword>
<feature type="domain" description="Bacterioopsin transcriptional activator GAF and HTH associated" evidence="5">
    <location>
        <begin position="6"/>
        <end position="138"/>
    </location>
</feature>
<reference evidence="6 7" key="1">
    <citation type="journal article" date="2019" name="Int. J. Syst. Evol. Microbiol.">
        <title>The Global Catalogue of Microorganisms (GCM) 10K type strain sequencing project: providing services to taxonomists for standard genome sequencing and annotation.</title>
        <authorList>
            <consortium name="The Broad Institute Genomics Platform"/>
            <consortium name="The Broad Institute Genome Sequencing Center for Infectious Disease"/>
            <person name="Wu L."/>
            <person name="Ma J."/>
        </authorList>
    </citation>
    <scope>NUCLEOTIDE SEQUENCE [LARGE SCALE GENOMIC DNA]</scope>
    <source>
        <strain evidence="6 7">CGMCC 1.12553</strain>
    </source>
</reference>
<dbReference type="Pfam" id="PF15915">
    <property type="entry name" value="BAT"/>
    <property type="match status" value="1"/>
</dbReference>
<dbReference type="RefSeq" id="WP_267621887.1">
    <property type="nucleotide sequence ID" value="NZ_JAODIW010000006.1"/>
</dbReference>
<accession>A0ABD5P7T1</accession>
<keyword evidence="1" id="KW-0805">Transcription regulation</keyword>
<gene>
    <name evidence="6" type="ORF">ACFO0N_03175</name>
</gene>
<keyword evidence="2" id="KW-0804">Transcription</keyword>
<evidence type="ECO:0000256" key="1">
    <source>
        <dbReference type="ARBA" id="ARBA00023015"/>
    </source>
</evidence>
<evidence type="ECO:0000256" key="2">
    <source>
        <dbReference type="ARBA" id="ARBA00023163"/>
    </source>
</evidence>
<evidence type="ECO:0000259" key="4">
    <source>
        <dbReference type="Pfam" id="PF04967"/>
    </source>
</evidence>
<dbReference type="Proteomes" id="UP001595921">
    <property type="component" value="Unassembled WGS sequence"/>
</dbReference>
<name>A0ABD5P7T1_9EURY</name>
<comment type="caution">
    <text evidence="6">The sequence shown here is derived from an EMBL/GenBank/DDBJ whole genome shotgun (WGS) entry which is preliminary data.</text>
</comment>